<dbReference type="Gene3D" id="3.40.50.1820">
    <property type="entry name" value="alpha/beta hydrolase"/>
    <property type="match status" value="1"/>
</dbReference>
<proteinExistence type="predicted"/>
<protein>
    <submittedName>
        <fullName evidence="2">Alpha/beta fold hydrolase</fullName>
    </submittedName>
</protein>
<organism evidence="2 3">
    <name type="scientific">Nocardioides zeicaulis</name>
    <dbReference type="NCBI Taxonomy" id="1776857"/>
    <lineage>
        <taxon>Bacteria</taxon>
        <taxon>Bacillati</taxon>
        <taxon>Actinomycetota</taxon>
        <taxon>Actinomycetes</taxon>
        <taxon>Propionibacteriales</taxon>
        <taxon>Nocardioidaceae</taxon>
        <taxon>Nocardioides</taxon>
    </lineage>
</organism>
<dbReference type="InterPro" id="IPR029058">
    <property type="entry name" value="AB_hydrolase_fold"/>
</dbReference>
<evidence type="ECO:0000313" key="3">
    <source>
        <dbReference type="Proteomes" id="UP001589698"/>
    </source>
</evidence>
<dbReference type="Proteomes" id="UP001589698">
    <property type="component" value="Unassembled WGS sequence"/>
</dbReference>
<dbReference type="EMBL" id="JBHLXH010000001">
    <property type="protein sequence ID" value="MFC0221180.1"/>
    <property type="molecule type" value="Genomic_DNA"/>
</dbReference>
<dbReference type="PANTHER" id="PTHR43194">
    <property type="entry name" value="HYDROLASE ALPHA/BETA FOLD FAMILY"/>
    <property type="match status" value="1"/>
</dbReference>
<name>A0ABV6DWT1_9ACTN</name>
<dbReference type="RefSeq" id="WP_378516886.1">
    <property type="nucleotide sequence ID" value="NZ_CBCSDI010000052.1"/>
</dbReference>
<keyword evidence="2" id="KW-0378">Hydrolase</keyword>
<feature type="domain" description="AB hydrolase-1" evidence="1">
    <location>
        <begin position="31"/>
        <end position="254"/>
    </location>
</feature>
<dbReference type="InterPro" id="IPR000073">
    <property type="entry name" value="AB_hydrolase_1"/>
</dbReference>
<sequence length="267" mass="27961">MTGSQPRLTASVSVGGREFAVRNIGAGPATVILVAGYGQSMSQAWSSVHQRLGESVRTCAYDRLGVGDSDPPSGTRTFVELAEELDGVITALGVARPIVLVAHSMGAPVAMTWAAQRPADVSAVVLLDGSGPAFHEAIGVAVANALGDGSEDPDVMAVKAFLDDFEDPQTNIERVDVVASYAALDPFPRIGTVPLVVMHGTVTEFPSVMEPERLHAVWLAGQRAWASMSERGRIVEVEGAGHQIALERPDVVVQTVLSLIQSADAAV</sequence>
<evidence type="ECO:0000259" key="1">
    <source>
        <dbReference type="Pfam" id="PF12697"/>
    </source>
</evidence>
<dbReference type="SUPFAM" id="SSF53474">
    <property type="entry name" value="alpha/beta-Hydrolases"/>
    <property type="match status" value="1"/>
</dbReference>
<comment type="caution">
    <text evidence="2">The sequence shown here is derived from an EMBL/GenBank/DDBJ whole genome shotgun (WGS) entry which is preliminary data.</text>
</comment>
<gene>
    <name evidence="2" type="ORF">ACFFJG_01700</name>
</gene>
<reference evidence="2 3" key="1">
    <citation type="submission" date="2024-09" db="EMBL/GenBank/DDBJ databases">
        <authorList>
            <person name="Sun Q."/>
            <person name="Mori K."/>
        </authorList>
    </citation>
    <scope>NUCLEOTIDE SEQUENCE [LARGE SCALE GENOMIC DNA]</scope>
    <source>
        <strain evidence="2 3">CCM 8654</strain>
    </source>
</reference>
<keyword evidence="3" id="KW-1185">Reference proteome</keyword>
<dbReference type="InterPro" id="IPR050228">
    <property type="entry name" value="Carboxylesterase_BioH"/>
</dbReference>
<dbReference type="Pfam" id="PF12697">
    <property type="entry name" value="Abhydrolase_6"/>
    <property type="match status" value="1"/>
</dbReference>
<evidence type="ECO:0000313" key="2">
    <source>
        <dbReference type="EMBL" id="MFC0221180.1"/>
    </source>
</evidence>
<accession>A0ABV6DWT1</accession>
<dbReference type="GO" id="GO:0016787">
    <property type="term" value="F:hydrolase activity"/>
    <property type="evidence" value="ECO:0007669"/>
    <property type="project" value="UniProtKB-KW"/>
</dbReference>
<dbReference type="PANTHER" id="PTHR43194:SF2">
    <property type="entry name" value="PEROXISOMAL MEMBRANE PROTEIN LPX1"/>
    <property type="match status" value="1"/>
</dbReference>